<feature type="region of interest" description="Disordered" evidence="1">
    <location>
        <begin position="521"/>
        <end position="577"/>
    </location>
</feature>
<feature type="region of interest" description="Disordered" evidence="1">
    <location>
        <begin position="1"/>
        <end position="84"/>
    </location>
</feature>
<comment type="caution">
    <text evidence="2">The sequence shown here is derived from an EMBL/GenBank/DDBJ whole genome shotgun (WGS) entry which is preliminary data.</text>
</comment>
<feature type="compositionally biased region" description="Basic and acidic residues" evidence="1">
    <location>
        <begin position="431"/>
        <end position="448"/>
    </location>
</feature>
<name>A0ABR1JP69_9AGAR</name>
<protein>
    <submittedName>
        <fullName evidence="2">Uncharacterized protein</fullName>
    </submittedName>
</protein>
<feature type="compositionally biased region" description="Low complexity" evidence="1">
    <location>
        <begin position="617"/>
        <end position="633"/>
    </location>
</feature>
<evidence type="ECO:0000256" key="1">
    <source>
        <dbReference type="SAM" id="MobiDB-lite"/>
    </source>
</evidence>
<organism evidence="2 3">
    <name type="scientific">Marasmiellus scandens</name>
    <dbReference type="NCBI Taxonomy" id="2682957"/>
    <lineage>
        <taxon>Eukaryota</taxon>
        <taxon>Fungi</taxon>
        <taxon>Dikarya</taxon>
        <taxon>Basidiomycota</taxon>
        <taxon>Agaricomycotina</taxon>
        <taxon>Agaricomycetes</taxon>
        <taxon>Agaricomycetidae</taxon>
        <taxon>Agaricales</taxon>
        <taxon>Marasmiineae</taxon>
        <taxon>Omphalotaceae</taxon>
        <taxon>Marasmiellus</taxon>
    </lineage>
</organism>
<feature type="compositionally biased region" description="Basic and acidic residues" evidence="1">
    <location>
        <begin position="521"/>
        <end position="538"/>
    </location>
</feature>
<feature type="compositionally biased region" description="Basic and acidic residues" evidence="1">
    <location>
        <begin position="59"/>
        <end position="68"/>
    </location>
</feature>
<feature type="compositionally biased region" description="Basic residues" evidence="1">
    <location>
        <begin position="464"/>
        <end position="474"/>
    </location>
</feature>
<keyword evidence="3" id="KW-1185">Reference proteome</keyword>
<feature type="region of interest" description="Disordered" evidence="1">
    <location>
        <begin position="328"/>
        <end position="353"/>
    </location>
</feature>
<dbReference type="Proteomes" id="UP001498398">
    <property type="component" value="Unassembled WGS sequence"/>
</dbReference>
<gene>
    <name evidence="2" type="ORF">VKT23_006454</name>
</gene>
<feature type="compositionally biased region" description="Basic and acidic residues" evidence="1">
    <location>
        <begin position="223"/>
        <end position="232"/>
    </location>
</feature>
<feature type="region of interest" description="Disordered" evidence="1">
    <location>
        <begin position="120"/>
        <end position="161"/>
    </location>
</feature>
<proteinExistence type="predicted"/>
<evidence type="ECO:0000313" key="2">
    <source>
        <dbReference type="EMBL" id="KAK7464287.1"/>
    </source>
</evidence>
<feature type="compositionally biased region" description="Low complexity" evidence="1">
    <location>
        <begin position="480"/>
        <end position="500"/>
    </location>
</feature>
<feature type="region of interest" description="Disordered" evidence="1">
    <location>
        <begin position="223"/>
        <end position="289"/>
    </location>
</feature>
<dbReference type="EMBL" id="JBANRG010000008">
    <property type="protein sequence ID" value="KAK7464287.1"/>
    <property type="molecule type" value="Genomic_DNA"/>
</dbReference>
<feature type="compositionally biased region" description="Basic and acidic residues" evidence="1">
    <location>
        <begin position="125"/>
        <end position="146"/>
    </location>
</feature>
<reference evidence="2 3" key="1">
    <citation type="submission" date="2024-01" db="EMBL/GenBank/DDBJ databases">
        <title>A draft genome for the cacao thread blight pathogen Marasmiellus scandens.</title>
        <authorList>
            <person name="Baruah I.K."/>
            <person name="Leung J."/>
            <person name="Bukari Y."/>
            <person name="Amoako-Attah I."/>
            <person name="Meinhardt L.W."/>
            <person name="Bailey B.A."/>
            <person name="Cohen S.P."/>
        </authorList>
    </citation>
    <scope>NUCLEOTIDE SEQUENCE [LARGE SCALE GENOMIC DNA]</scope>
    <source>
        <strain evidence="2 3">GH-19</strain>
    </source>
</reference>
<feature type="compositionally biased region" description="Polar residues" evidence="1">
    <location>
        <begin position="544"/>
        <end position="555"/>
    </location>
</feature>
<feature type="compositionally biased region" description="Basic residues" evidence="1">
    <location>
        <begin position="21"/>
        <end position="34"/>
    </location>
</feature>
<feature type="compositionally biased region" description="Polar residues" evidence="1">
    <location>
        <begin position="275"/>
        <end position="289"/>
    </location>
</feature>
<feature type="region of interest" description="Disordered" evidence="1">
    <location>
        <begin position="594"/>
        <end position="667"/>
    </location>
</feature>
<feature type="compositionally biased region" description="Low complexity" evidence="1">
    <location>
        <begin position="148"/>
        <end position="159"/>
    </location>
</feature>
<feature type="compositionally biased region" description="Basic and acidic residues" evidence="1">
    <location>
        <begin position="253"/>
        <end position="264"/>
    </location>
</feature>
<feature type="compositionally biased region" description="Polar residues" evidence="1">
    <location>
        <begin position="36"/>
        <end position="47"/>
    </location>
</feature>
<feature type="compositionally biased region" description="Basic residues" evidence="1">
    <location>
        <begin position="598"/>
        <end position="616"/>
    </location>
</feature>
<feature type="compositionally biased region" description="Acidic residues" evidence="1">
    <location>
        <begin position="636"/>
        <end position="660"/>
    </location>
</feature>
<sequence>MPSSSPSDPPPSYSSKDNNDHHHRRRHHHHHHHNSTNDTGSNDATSGDNHKHSSSSHSPNKDKKHDLSQDELLELARRGMPRSKFGPEFLKNLGKEAAELQGLPKFRVVTGSEAAKLYKEAIGGHGEDHRERDSLRRESHDRDHPHRSGSGSTSRHGISYNHNHNPVVFAFPGREAGSKVVDYYMTWKGKTRTHRLKGRRRRGDMLDEEFKKFIEGADKEYLRDQEEQEKRQSKLLSPDSALALGVRESIPSVERKASRRDRKDRSRSKSRTRPEPTTSHSAPSVLQAQAQGEVPAVLRVGEGDQQPFAPAPASVAVTVTPTDYAEEGEETDTLHPLTPLPLPTRPLLTNRESSSSVTSLPYLGMIRGVPLGNRMPLRVMNPDAASSSDSRRASVASAAFAKYSENPIHVPATKKSSSLPLPTVRQPNADAHGRDVHAHSEGEGEDGKSVLTSLISRGKEFAKRSKSRSSKHHHHSDENGSSPGYDSRSLSGSSSSSQGHSHSHGHGDKEILIVLMDEKDPNLRDAKPPELTPEEVKLLRKSSTKPPTRSVSTRGSPWDGPAASRAGMPLVSSSSTTLVSTEGMGALLEARGSTKSLGHGKHGHGHGHGRKHKHSPSRSPYSHPHSSHSSYSSLLGDDESDWESDFTGSDYDDDDYDDDDSRSGGHGLSLRAALETLRYHAKGYMKTPSPRRTPSSGGYIGLPHPQMTPIVANPGTTIVIPNPSAAAASPYVAPGVAQLAASQHASPYVNTNAIQLQATSPAGSYGAAVLYGSPYVSRSAPNLPQVQASHTPLSQAAQQLAPGQSPYVTPYVSLSQPNQQGSMPIYTPASGMTQALPLPLASTYASPYVMQAQAPLPPLGAPIGGSGSAYMGPSPYATPASRPPMPLYGAGSVHGTPYSTGTGKQLY</sequence>
<evidence type="ECO:0000313" key="3">
    <source>
        <dbReference type="Proteomes" id="UP001498398"/>
    </source>
</evidence>
<accession>A0ABR1JP69</accession>
<feature type="region of interest" description="Disordered" evidence="1">
    <location>
        <begin position="410"/>
        <end position="506"/>
    </location>
</feature>